<accession>A0A8I1GF67</accession>
<proteinExistence type="predicted"/>
<keyword evidence="1" id="KW-0812">Transmembrane</keyword>
<evidence type="ECO:0000313" key="3">
    <source>
        <dbReference type="Proteomes" id="UP000623250"/>
    </source>
</evidence>
<feature type="transmembrane region" description="Helical" evidence="1">
    <location>
        <begin position="104"/>
        <end position="123"/>
    </location>
</feature>
<sequence>MQQKLGKKPRRPLYTPEERIRRDASPWTLVQGVLAPLQFLVFLVSLGLVLRFLATGNGEYAATVSIVVKTFVLYTIMITGAIWEKKVFGQYLLAPAFFWEDVMSFLVIALHTAYLAALIYGVFDTRTQMFIALAAYTAYVVNAAQFLLKLRAARLDEARKVAEVQAAVEPEMAQ</sequence>
<keyword evidence="3" id="KW-1185">Reference proteome</keyword>
<dbReference type="AlphaFoldDB" id="A0A8I1GF67"/>
<dbReference type="GO" id="GO:0030494">
    <property type="term" value="P:bacteriochlorophyll biosynthetic process"/>
    <property type="evidence" value="ECO:0007669"/>
    <property type="project" value="InterPro"/>
</dbReference>
<comment type="caution">
    <text evidence="2">The sequence shown here is derived from an EMBL/GenBank/DDBJ whole genome shotgun (WGS) entry which is preliminary data.</text>
</comment>
<evidence type="ECO:0000256" key="1">
    <source>
        <dbReference type="SAM" id="Phobius"/>
    </source>
</evidence>
<feature type="transmembrane region" description="Helical" evidence="1">
    <location>
        <begin position="129"/>
        <end position="150"/>
    </location>
</feature>
<reference evidence="2 3" key="1">
    <citation type="submission" date="2020-12" db="EMBL/GenBank/DDBJ databases">
        <title>Revised draft genomes of Rhodomicrobium vannielii ATCC 17100 and Rhodomicrobium udaipurense JA643.</title>
        <authorList>
            <person name="Conners E.M."/>
            <person name="Davenport E.J."/>
            <person name="Bose A."/>
        </authorList>
    </citation>
    <scope>NUCLEOTIDE SEQUENCE [LARGE SCALE GENOMIC DNA]</scope>
    <source>
        <strain evidence="2 3">JA643</strain>
    </source>
</reference>
<feature type="transmembrane region" description="Helical" evidence="1">
    <location>
        <begin position="60"/>
        <end position="83"/>
    </location>
</feature>
<protein>
    <submittedName>
        <fullName evidence="2">2-vinyl bacteriochlorophyllide hydratase</fullName>
    </submittedName>
</protein>
<dbReference type="GO" id="GO:0019685">
    <property type="term" value="P:photosynthesis, dark reaction"/>
    <property type="evidence" value="ECO:0007669"/>
    <property type="project" value="InterPro"/>
</dbReference>
<dbReference type="GO" id="GO:0016836">
    <property type="term" value="F:hydro-lyase activity"/>
    <property type="evidence" value="ECO:0007669"/>
    <property type="project" value="InterPro"/>
</dbReference>
<name>A0A8I1GF67_9HYPH</name>
<dbReference type="Proteomes" id="UP000623250">
    <property type="component" value="Unassembled WGS sequence"/>
</dbReference>
<dbReference type="EMBL" id="JAEMUK010000014">
    <property type="protein sequence ID" value="MBJ7543443.1"/>
    <property type="molecule type" value="Genomic_DNA"/>
</dbReference>
<gene>
    <name evidence="2" type="primary">bchF</name>
    <name evidence="2" type="ORF">JDN41_07720</name>
</gene>
<dbReference type="Pfam" id="PF07284">
    <property type="entry name" value="BCHF"/>
    <property type="match status" value="1"/>
</dbReference>
<evidence type="ECO:0000313" key="2">
    <source>
        <dbReference type="EMBL" id="MBJ7543443.1"/>
    </source>
</evidence>
<feature type="transmembrane region" description="Helical" evidence="1">
    <location>
        <begin position="29"/>
        <end position="54"/>
    </location>
</feature>
<keyword evidence="1" id="KW-1133">Transmembrane helix</keyword>
<dbReference type="NCBIfam" id="TIGR02020">
    <property type="entry name" value="BchF"/>
    <property type="match status" value="1"/>
</dbReference>
<dbReference type="RefSeq" id="WP_037238680.1">
    <property type="nucleotide sequence ID" value="NZ_JAEMUK010000014.1"/>
</dbReference>
<organism evidence="2 3">
    <name type="scientific">Rhodomicrobium udaipurense</name>
    <dbReference type="NCBI Taxonomy" id="1202716"/>
    <lineage>
        <taxon>Bacteria</taxon>
        <taxon>Pseudomonadati</taxon>
        <taxon>Pseudomonadota</taxon>
        <taxon>Alphaproteobacteria</taxon>
        <taxon>Hyphomicrobiales</taxon>
        <taxon>Hyphomicrobiaceae</taxon>
        <taxon>Rhodomicrobium</taxon>
    </lineage>
</organism>
<keyword evidence="1" id="KW-0472">Membrane</keyword>
<dbReference type="InterPro" id="IPR009905">
    <property type="entry name" value="BCHF"/>
</dbReference>